<protein>
    <submittedName>
        <fullName evidence="2">Uncharacterized protein</fullName>
    </submittedName>
</protein>
<feature type="region of interest" description="Disordered" evidence="1">
    <location>
        <begin position="181"/>
        <end position="220"/>
    </location>
</feature>
<keyword evidence="3" id="KW-1185">Reference proteome</keyword>
<gene>
    <name evidence="2" type="ORF">RRG08_034639</name>
</gene>
<name>A0AAE1B1P9_9GAST</name>
<accession>A0AAE1B1P9</accession>
<feature type="compositionally biased region" description="Basic and acidic residues" evidence="1">
    <location>
        <begin position="211"/>
        <end position="220"/>
    </location>
</feature>
<evidence type="ECO:0000313" key="3">
    <source>
        <dbReference type="Proteomes" id="UP001283361"/>
    </source>
</evidence>
<dbReference type="EMBL" id="JAWDGP010000724">
    <property type="protein sequence ID" value="KAK3798083.1"/>
    <property type="molecule type" value="Genomic_DNA"/>
</dbReference>
<reference evidence="2" key="1">
    <citation type="journal article" date="2023" name="G3 (Bethesda)">
        <title>A reference genome for the long-term kleptoplast-retaining sea slug Elysia crispata morphotype clarki.</title>
        <authorList>
            <person name="Eastman K.E."/>
            <person name="Pendleton A.L."/>
            <person name="Shaikh M.A."/>
            <person name="Suttiyut T."/>
            <person name="Ogas R."/>
            <person name="Tomko P."/>
            <person name="Gavelis G."/>
            <person name="Widhalm J.R."/>
            <person name="Wisecaver J.H."/>
        </authorList>
    </citation>
    <scope>NUCLEOTIDE SEQUENCE</scope>
    <source>
        <strain evidence="2">ECLA1</strain>
    </source>
</reference>
<evidence type="ECO:0000256" key="1">
    <source>
        <dbReference type="SAM" id="MobiDB-lite"/>
    </source>
</evidence>
<proteinExistence type="predicted"/>
<sequence length="220" mass="23665">MDTSQPLINEQPGTSDGAHCHPLQDNHHNGHDIEPNSNGMQGNGFIPQTPETMVDEDVMGDESDEAAESVNDNVNDREDQENGCEEGRVDGNWNAGGDPPHQDDCIAGAEGEIENHDEVFEHPQQDQKESEGIVPAAPAMEAAEIVVTSPDGVQSPHYMEPEREPEPEVMVTNSELAEAATAPITQGEEVPSVVMTPAKDQRPSATSTPRSLKEKISASK</sequence>
<organism evidence="2 3">
    <name type="scientific">Elysia crispata</name>
    <name type="common">lettuce slug</name>
    <dbReference type="NCBI Taxonomy" id="231223"/>
    <lineage>
        <taxon>Eukaryota</taxon>
        <taxon>Metazoa</taxon>
        <taxon>Spiralia</taxon>
        <taxon>Lophotrochozoa</taxon>
        <taxon>Mollusca</taxon>
        <taxon>Gastropoda</taxon>
        <taxon>Heterobranchia</taxon>
        <taxon>Euthyneura</taxon>
        <taxon>Panpulmonata</taxon>
        <taxon>Sacoglossa</taxon>
        <taxon>Placobranchoidea</taxon>
        <taxon>Plakobranchidae</taxon>
        <taxon>Elysia</taxon>
    </lineage>
</organism>
<feature type="compositionally biased region" description="Basic and acidic residues" evidence="1">
    <location>
        <begin position="113"/>
        <end position="131"/>
    </location>
</feature>
<feature type="compositionally biased region" description="Basic and acidic residues" evidence="1">
    <location>
        <begin position="18"/>
        <end position="34"/>
    </location>
</feature>
<dbReference type="Proteomes" id="UP001283361">
    <property type="component" value="Unassembled WGS sequence"/>
</dbReference>
<comment type="caution">
    <text evidence="2">The sequence shown here is derived from an EMBL/GenBank/DDBJ whole genome shotgun (WGS) entry which is preliminary data.</text>
</comment>
<evidence type="ECO:0000313" key="2">
    <source>
        <dbReference type="EMBL" id="KAK3798083.1"/>
    </source>
</evidence>
<feature type="region of interest" description="Disordered" evidence="1">
    <location>
        <begin position="1"/>
        <end position="132"/>
    </location>
</feature>
<dbReference type="AlphaFoldDB" id="A0AAE1B1P9"/>
<feature type="compositionally biased region" description="Polar residues" evidence="1">
    <location>
        <begin position="1"/>
        <end position="14"/>
    </location>
</feature>
<feature type="compositionally biased region" description="Acidic residues" evidence="1">
    <location>
        <begin position="53"/>
        <end position="67"/>
    </location>
</feature>